<evidence type="ECO:0000256" key="13">
    <source>
        <dbReference type="ARBA" id="ARBA00022991"/>
    </source>
</evidence>
<dbReference type="OrthoDB" id="9816309at2"/>
<evidence type="ECO:0000256" key="5">
    <source>
        <dbReference type="ARBA" id="ARBA00022606"/>
    </source>
</evidence>
<dbReference type="PANTHER" id="PTHR41523">
    <property type="entry name" value="TWO-COMPONENT SYSTEM SENSOR PROTEIN"/>
    <property type="match status" value="1"/>
</dbReference>
<evidence type="ECO:0000256" key="8">
    <source>
        <dbReference type="ARBA" id="ARBA00022679"/>
    </source>
</evidence>
<dbReference type="GO" id="GO:0006355">
    <property type="term" value="P:regulation of DNA-templated transcription"/>
    <property type="evidence" value="ECO:0007669"/>
    <property type="project" value="InterPro"/>
</dbReference>
<evidence type="ECO:0000256" key="7">
    <source>
        <dbReference type="ARBA" id="ARBA00022643"/>
    </source>
</evidence>
<evidence type="ECO:0000256" key="2">
    <source>
        <dbReference type="ARBA" id="ARBA00012438"/>
    </source>
</evidence>
<dbReference type="InterPro" id="IPR011102">
    <property type="entry name" value="Sig_transdc_His_kinase_HWE"/>
</dbReference>
<feature type="domain" description="PAC" evidence="18">
    <location>
        <begin position="80"/>
        <end position="132"/>
    </location>
</feature>
<evidence type="ECO:0000256" key="16">
    <source>
        <dbReference type="SAM" id="MobiDB-lite"/>
    </source>
</evidence>
<name>A0A1X7A6Q8_9RHOB</name>
<dbReference type="InterPro" id="IPR036890">
    <property type="entry name" value="HATPase_C_sf"/>
</dbReference>
<dbReference type="PANTHER" id="PTHR41523:SF8">
    <property type="entry name" value="ETHYLENE RESPONSE SENSOR PROTEIN"/>
    <property type="match status" value="1"/>
</dbReference>
<feature type="domain" description="PAS" evidence="17">
    <location>
        <begin position="7"/>
        <end position="76"/>
    </location>
</feature>
<keyword evidence="20" id="KW-1185">Reference proteome</keyword>
<dbReference type="GO" id="GO:0009881">
    <property type="term" value="F:photoreceptor activity"/>
    <property type="evidence" value="ECO:0007669"/>
    <property type="project" value="UniProtKB-KW"/>
</dbReference>
<evidence type="ECO:0000313" key="20">
    <source>
        <dbReference type="Proteomes" id="UP000193963"/>
    </source>
</evidence>
<keyword evidence="4" id="KW-0597">Phosphoprotein</keyword>
<comment type="catalytic activity">
    <reaction evidence="1">
        <text>ATP + protein L-histidine = ADP + protein N-phospho-L-histidine.</text>
        <dbReference type="EC" id="2.7.13.3"/>
    </reaction>
</comment>
<dbReference type="NCBIfam" id="TIGR00229">
    <property type="entry name" value="sensory_box"/>
    <property type="match status" value="1"/>
</dbReference>
<keyword evidence="15" id="KW-0675">Receptor</keyword>
<dbReference type="CDD" id="cd00130">
    <property type="entry name" value="PAS"/>
    <property type="match status" value="1"/>
</dbReference>
<dbReference type="GO" id="GO:0005524">
    <property type="term" value="F:ATP binding"/>
    <property type="evidence" value="ECO:0007669"/>
    <property type="project" value="UniProtKB-KW"/>
</dbReference>
<evidence type="ECO:0000256" key="12">
    <source>
        <dbReference type="ARBA" id="ARBA00022840"/>
    </source>
</evidence>
<dbReference type="InterPro" id="IPR013767">
    <property type="entry name" value="PAS_fold"/>
</dbReference>
<dbReference type="SMART" id="SM00911">
    <property type="entry name" value="HWE_HK"/>
    <property type="match status" value="1"/>
</dbReference>
<dbReference type="PROSITE" id="PS50113">
    <property type="entry name" value="PAC"/>
    <property type="match status" value="1"/>
</dbReference>
<keyword evidence="9" id="KW-0677">Repeat</keyword>
<reference evidence="19 20" key="1">
    <citation type="submission" date="2017-03" db="EMBL/GenBank/DDBJ databases">
        <authorList>
            <person name="Afonso C.L."/>
            <person name="Miller P.J."/>
            <person name="Scott M.A."/>
            <person name="Spackman E."/>
            <person name="Goraichik I."/>
            <person name="Dimitrov K.M."/>
            <person name="Suarez D.L."/>
            <person name="Swayne D.E."/>
        </authorList>
    </citation>
    <scope>NUCLEOTIDE SEQUENCE [LARGE SCALE GENOMIC DNA]</scope>
    <source>
        <strain evidence="19 20">CECT 7751</strain>
    </source>
</reference>
<evidence type="ECO:0000259" key="18">
    <source>
        <dbReference type="PROSITE" id="PS50113"/>
    </source>
</evidence>
<dbReference type="EMBL" id="FWFN01000009">
    <property type="protein sequence ID" value="SLN71926.1"/>
    <property type="molecule type" value="Genomic_DNA"/>
</dbReference>
<evidence type="ECO:0000256" key="9">
    <source>
        <dbReference type="ARBA" id="ARBA00022737"/>
    </source>
</evidence>
<evidence type="ECO:0000256" key="3">
    <source>
        <dbReference type="ARBA" id="ARBA00022543"/>
    </source>
</evidence>
<evidence type="ECO:0000256" key="10">
    <source>
        <dbReference type="ARBA" id="ARBA00022741"/>
    </source>
</evidence>
<dbReference type="SMART" id="SM00086">
    <property type="entry name" value="PAC"/>
    <property type="match status" value="1"/>
</dbReference>
<dbReference type="Pfam" id="PF00989">
    <property type="entry name" value="PAS"/>
    <property type="match status" value="1"/>
</dbReference>
<gene>
    <name evidence="19" type="ORF">PSM7751_03889</name>
</gene>
<keyword evidence="8 19" id="KW-0808">Transferase</keyword>
<keyword evidence="10" id="KW-0547">Nucleotide-binding</keyword>
<dbReference type="SUPFAM" id="SSF55874">
    <property type="entry name" value="ATPase domain of HSP90 chaperone/DNA topoisomerase II/histidine kinase"/>
    <property type="match status" value="1"/>
</dbReference>
<keyword evidence="3" id="KW-0600">Photoreceptor protein</keyword>
<dbReference type="Proteomes" id="UP000193963">
    <property type="component" value="Unassembled WGS sequence"/>
</dbReference>
<dbReference type="GO" id="GO:0004673">
    <property type="term" value="F:protein histidine kinase activity"/>
    <property type="evidence" value="ECO:0007669"/>
    <property type="project" value="UniProtKB-EC"/>
</dbReference>
<keyword evidence="6" id="KW-0285">Flavoprotein</keyword>
<evidence type="ECO:0000256" key="1">
    <source>
        <dbReference type="ARBA" id="ARBA00000085"/>
    </source>
</evidence>
<accession>A0A1X7A6Q8</accession>
<evidence type="ECO:0000256" key="11">
    <source>
        <dbReference type="ARBA" id="ARBA00022777"/>
    </source>
</evidence>
<dbReference type="Gene3D" id="3.30.565.10">
    <property type="entry name" value="Histidine kinase-like ATPase, C-terminal domain"/>
    <property type="match status" value="1"/>
</dbReference>
<dbReference type="SUPFAM" id="SSF55785">
    <property type="entry name" value="PYP-like sensor domain (PAS domain)"/>
    <property type="match status" value="1"/>
</dbReference>
<keyword evidence="13" id="KW-0157">Chromophore</keyword>
<dbReference type="Pfam" id="PF07536">
    <property type="entry name" value="HWE_HK"/>
    <property type="match status" value="1"/>
</dbReference>
<dbReference type="InterPro" id="IPR035965">
    <property type="entry name" value="PAS-like_dom_sf"/>
</dbReference>
<evidence type="ECO:0000256" key="6">
    <source>
        <dbReference type="ARBA" id="ARBA00022630"/>
    </source>
</evidence>
<dbReference type="InterPro" id="IPR000700">
    <property type="entry name" value="PAS-assoc_C"/>
</dbReference>
<dbReference type="AlphaFoldDB" id="A0A1X7A6Q8"/>
<dbReference type="InterPro" id="IPR001610">
    <property type="entry name" value="PAC"/>
</dbReference>
<keyword evidence="5" id="KW-0716">Sensory transduction</keyword>
<keyword evidence="7" id="KW-0288">FMN</keyword>
<feature type="region of interest" description="Disordered" evidence="16">
    <location>
        <begin position="326"/>
        <end position="357"/>
    </location>
</feature>
<keyword evidence="12" id="KW-0067">ATP-binding</keyword>
<dbReference type="PROSITE" id="PS50112">
    <property type="entry name" value="PAS"/>
    <property type="match status" value="1"/>
</dbReference>
<dbReference type="SMART" id="SM00091">
    <property type="entry name" value="PAS"/>
    <property type="match status" value="1"/>
</dbReference>
<evidence type="ECO:0000259" key="17">
    <source>
        <dbReference type="PROSITE" id="PS50112"/>
    </source>
</evidence>
<proteinExistence type="predicted"/>
<evidence type="ECO:0000256" key="14">
    <source>
        <dbReference type="ARBA" id="ARBA00023026"/>
    </source>
</evidence>
<evidence type="ECO:0000256" key="4">
    <source>
        <dbReference type="ARBA" id="ARBA00022553"/>
    </source>
</evidence>
<evidence type="ECO:0000256" key="15">
    <source>
        <dbReference type="ARBA" id="ARBA00023170"/>
    </source>
</evidence>
<keyword evidence="14" id="KW-0843">Virulence</keyword>
<dbReference type="EC" id="2.7.13.3" evidence="2"/>
<dbReference type="RefSeq" id="WP_085889898.1">
    <property type="nucleotide sequence ID" value="NZ_FWFN01000009.1"/>
</dbReference>
<protein>
    <recommendedName>
        <fullName evidence="2">histidine kinase</fullName>
        <ecNumber evidence="2">2.7.13.3</ecNumber>
    </recommendedName>
</protein>
<feature type="compositionally biased region" description="Polar residues" evidence="16">
    <location>
        <begin position="348"/>
        <end position="357"/>
    </location>
</feature>
<sequence>MDTAGNIQRRLAAIVEGSEDAIIAKNLDSIILTWNPAAERIFGYSPDEVIGRPITILIPDDRKDEEADFIARLRRGERIANFETVRKRKDGTPIPISLTVSPLRDDEDNIIGASKIARDITHQREAEERQQLLLSEMRHRVGNSFAVASGLLSIAARHAGSVPELVTVMRQRLNALAAVHSQAVSDPSGRKAEGTTLSELLGAILEPFTGDSPAQMEIPEVHVCPAALTPISLVVFELATNAVKYGGLSQNGEGIAIRANRLGDRLIIHWKESSAPAPASGEADHVGFGTRMTQSTVSSSLGGTFSRDFNTEGLTATLDLDLALVTGSSPSRSSDENVAATGGEKRASTMSADSCAE</sequence>
<dbReference type="Gene3D" id="3.30.450.20">
    <property type="entry name" value="PAS domain"/>
    <property type="match status" value="1"/>
</dbReference>
<organism evidence="19 20">
    <name type="scientific">Pseudooceanicola marinus</name>
    <dbReference type="NCBI Taxonomy" id="396013"/>
    <lineage>
        <taxon>Bacteria</taxon>
        <taxon>Pseudomonadati</taxon>
        <taxon>Pseudomonadota</taxon>
        <taxon>Alphaproteobacteria</taxon>
        <taxon>Rhodobacterales</taxon>
        <taxon>Paracoccaceae</taxon>
        <taxon>Pseudooceanicola</taxon>
    </lineage>
</organism>
<evidence type="ECO:0000313" key="19">
    <source>
        <dbReference type="EMBL" id="SLN71926.1"/>
    </source>
</evidence>
<keyword evidence="11 19" id="KW-0418">Kinase</keyword>
<dbReference type="InterPro" id="IPR000014">
    <property type="entry name" value="PAS"/>
</dbReference>